<accession>A0A1A3NC13</accession>
<name>A0A1A3NC13_MYCAS</name>
<keyword evidence="3" id="KW-1185">Reference proteome</keyword>
<evidence type="ECO:0000313" key="3">
    <source>
        <dbReference type="Proteomes" id="UP000093629"/>
    </source>
</evidence>
<dbReference type="EMBL" id="LZLQ01000038">
    <property type="protein sequence ID" value="OBK17932.1"/>
    <property type="molecule type" value="Genomic_DNA"/>
</dbReference>
<gene>
    <name evidence="2" type="ORF">A5636_22195</name>
</gene>
<proteinExistence type="predicted"/>
<reference evidence="2 3" key="1">
    <citation type="submission" date="2016-06" db="EMBL/GenBank/DDBJ databases">
        <authorList>
            <person name="Kjaerup R.B."/>
            <person name="Dalgaard T.S."/>
            <person name="Juul-Madsen H.R."/>
        </authorList>
    </citation>
    <scope>NUCLEOTIDE SEQUENCE [LARGE SCALE GENOMIC DNA]</scope>
    <source>
        <strain evidence="2 3">1245139.5</strain>
    </source>
</reference>
<evidence type="ECO:0000256" key="1">
    <source>
        <dbReference type="SAM" id="Phobius"/>
    </source>
</evidence>
<organism evidence="2 3">
    <name type="scientific">Mycobacterium asiaticum</name>
    <dbReference type="NCBI Taxonomy" id="1790"/>
    <lineage>
        <taxon>Bacteria</taxon>
        <taxon>Bacillati</taxon>
        <taxon>Actinomycetota</taxon>
        <taxon>Actinomycetes</taxon>
        <taxon>Mycobacteriales</taxon>
        <taxon>Mycobacteriaceae</taxon>
        <taxon>Mycobacterium</taxon>
    </lineage>
</organism>
<evidence type="ECO:0000313" key="2">
    <source>
        <dbReference type="EMBL" id="OBK17932.1"/>
    </source>
</evidence>
<keyword evidence="1" id="KW-0472">Membrane</keyword>
<feature type="transmembrane region" description="Helical" evidence="1">
    <location>
        <begin position="84"/>
        <end position="106"/>
    </location>
</feature>
<keyword evidence="1" id="KW-1133">Transmembrane helix</keyword>
<dbReference type="Proteomes" id="UP000093629">
    <property type="component" value="Unassembled WGS sequence"/>
</dbReference>
<comment type="caution">
    <text evidence="2">The sequence shown here is derived from an EMBL/GenBank/DDBJ whole genome shotgun (WGS) entry which is preliminary data.</text>
</comment>
<keyword evidence="1" id="KW-0812">Transmembrane</keyword>
<protein>
    <submittedName>
        <fullName evidence="2">Uncharacterized protein</fullName>
    </submittedName>
</protein>
<sequence length="172" mass="18414">MVGAAAVLGSLFGLTLPLSLQVVDRSGAPIACGTGFSPDHAIAGREDGVNRDLYNTFGAPYSVSDYTAQCDAAVATRRGISGSVLGFGVGLLGASVLVAFRAAGYLRFSRRRDGSRWTNGSFRHKAWARRSRATRLPGHAEQRFVRNTPPVAIRNRDDLNTALCNIGIRVQH</sequence>
<dbReference type="AlphaFoldDB" id="A0A1A3NC13"/>